<dbReference type="Proteomes" id="UP001151760">
    <property type="component" value="Unassembled WGS sequence"/>
</dbReference>
<feature type="region of interest" description="Disordered" evidence="1">
    <location>
        <begin position="908"/>
        <end position="927"/>
    </location>
</feature>
<name>A0ABQ4XD41_9ASTR</name>
<evidence type="ECO:0000313" key="3">
    <source>
        <dbReference type="Proteomes" id="UP001151760"/>
    </source>
</evidence>
<comment type="caution">
    <text evidence="2">The sequence shown here is derived from an EMBL/GenBank/DDBJ whole genome shotgun (WGS) entry which is preliminary data.</text>
</comment>
<reference evidence="2" key="2">
    <citation type="submission" date="2022-01" db="EMBL/GenBank/DDBJ databases">
        <authorList>
            <person name="Yamashiro T."/>
            <person name="Shiraishi A."/>
            <person name="Satake H."/>
            <person name="Nakayama K."/>
        </authorList>
    </citation>
    <scope>NUCLEOTIDE SEQUENCE</scope>
</reference>
<protein>
    <submittedName>
        <fullName evidence="2">Uncharacterized protein</fullName>
    </submittedName>
</protein>
<feature type="compositionally biased region" description="Basic and acidic residues" evidence="1">
    <location>
        <begin position="483"/>
        <end position="497"/>
    </location>
</feature>
<dbReference type="EMBL" id="BQNB010009410">
    <property type="protein sequence ID" value="GJS63149.1"/>
    <property type="molecule type" value="Genomic_DNA"/>
</dbReference>
<keyword evidence="3" id="KW-1185">Reference proteome</keyword>
<evidence type="ECO:0000256" key="1">
    <source>
        <dbReference type="SAM" id="MobiDB-lite"/>
    </source>
</evidence>
<feature type="region of interest" description="Disordered" evidence="1">
    <location>
        <begin position="460"/>
        <end position="538"/>
    </location>
</feature>
<feature type="compositionally biased region" description="Basic and acidic residues" evidence="1">
    <location>
        <begin position="231"/>
        <end position="249"/>
    </location>
</feature>
<feature type="region of interest" description="Disordered" evidence="1">
    <location>
        <begin position="220"/>
        <end position="249"/>
    </location>
</feature>
<feature type="compositionally biased region" description="Polar residues" evidence="1">
    <location>
        <begin position="498"/>
        <end position="518"/>
    </location>
</feature>
<feature type="compositionally biased region" description="Polar residues" evidence="1">
    <location>
        <begin position="525"/>
        <end position="538"/>
    </location>
</feature>
<organism evidence="2 3">
    <name type="scientific">Tanacetum coccineum</name>
    <dbReference type="NCBI Taxonomy" id="301880"/>
    <lineage>
        <taxon>Eukaryota</taxon>
        <taxon>Viridiplantae</taxon>
        <taxon>Streptophyta</taxon>
        <taxon>Embryophyta</taxon>
        <taxon>Tracheophyta</taxon>
        <taxon>Spermatophyta</taxon>
        <taxon>Magnoliopsida</taxon>
        <taxon>eudicotyledons</taxon>
        <taxon>Gunneridae</taxon>
        <taxon>Pentapetalae</taxon>
        <taxon>asterids</taxon>
        <taxon>campanulids</taxon>
        <taxon>Asterales</taxon>
        <taxon>Asteraceae</taxon>
        <taxon>Asteroideae</taxon>
        <taxon>Anthemideae</taxon>
        <taxon>Anthemidinae</taxon>
        <taxon>Tanacetum</taxon>
    </lineage>
</organism>
<sequence length="927" mass="105659">MLLLNPFYGFPYLLSSFPSIPLLFLVHISILNDPVQDTWWSPVSKSNRLASLKEIMSFPNDSQATKSSSRVYDELHRKFSSNAKLISPSYASKPFTKHGAMYRSLILSVLSFRNECVQTSFPLLPVLDTNLLETQFQMFIKSRMYLDDEFVVMTRNYFLQYTQLAIPEFRDTLIQHMESVKKSIDERAKHKEEYNSWVNERQMQTTEDKVDSSKALDASLVDTESSGTALKEQDTSSRSGNDAHADDADIRPIYDEEPMAEVQTTAEINVFAIGQQHTEQPEFNNEGEVDQNAEQCHDTCPLPATLTDNQTTELSNQSLESENIRLKKTVAQFQKDFSRMEAHCVNLELKYQNQVLKEGQHGQFSKVKSNEAKEKGFAIPALKNELRKLTGNSVNTKFAKSSILGKPALQPRRNQLVVRQPTAFKSERPRISKQRFASQVDVNNDLSKPVTTHYLPKERESAVAKPHHMIAPGSSRYSSNDMVHNHYLEEAKKKTQESCRNSEPSVMPSARSQSTANGSKPKPRINNQKSRNWPASKSSCVTTTTVPIAEHSRNSSSFSDSKHFVCSTCQKCVFNANHDSCITKFLNEVNSRAKVPSNKTTKRYIPVEQTSFAKKPERQIPKRHRSSIKKTFVVHEKTMTHRSCLRWKPTGKIFKTVGLRWVPTGKIFTSSTTKVDSKPQNGSNDDITNQYECKQTLDGFKEFSSDEQVMTSDHNSSELGIHDHSNELSSSKLVPKVVPQAEKRATSRQELELLFHHHITMLSSQAVNKSPTHYPCDSARTFRVILFSIHNDEWKSFQCHHQTALRRPYALSWKPCQGDSLNLPDHRIHKDGDGDASFQLKSDSLPHAHAQTTKTFYKHQDSRIMKAQELKTKTSAQTLIYKIFLQRYQVYQGRLLASFQDDAKYEHVGQDTRSQGGKDDQDKRIKI</sequence>
<gene>
    <name evidence="2" type="ORF">Tco_0677713</name>
</gene>
<feature type="region of interest" description="Disordered" evidence="1">
    <location>
        <begin position="195"/>
        <end position="214"/>
    </location>
</feature>
<reference evidence="2" key="1">
    <citation type="journal article" date="2022" name="Int. J. Mol. Sci.">
        <title>Draft Genome of Tanacetum Coccineum: Genomic Comparison of Closely Related Tanacetum-Family Plants.</title>
        <authorList>
            <person name="Yamashiro T."/>
            <person name="Shiraishi A."/>
            <person name="Nakayama K."/>
            <person name="Satake H."/>
        </authorList>
    </citation>
    <scope>NUCLEOTIDE SEQUENCE</scope>
</reference>
<accession>A0ABQ4XD41</accession>
<proteinExistence type="predicted"/>
<feature type="compositionally biased region" description="Polar residues" evidence="1">
    <location>
        <begin position="196"/>
        <end position="205"/>
    </location>
</feature>
<evidence type="ECO:0000313" key="2">
    <source>
        <dbReference type="EMBL" id="GJS63149.1"/>
    </source>
</evidence>